<feature type="region of interest" description="Disordered" evidence="16">
    <location>
        <begin position="928"/>
        <end position="979"/>
    </location>
</feature>
<feature type="transmembrane region" description="Helical" evidence="17">
    <location>
        <begin position="191"/>
        <end position="208"/>
    </location>
</feature>
<dbReference type="RefSeq" id="WP_035963377.1">
    <property type="nucleotide sequence ID" value="NZ_JROM01000021.1"/>
</dbReference>
<evidence type="ECO:0000256" key="1">
    <source>
        <dbReference type="ARBA" id="ARBA00004651"/>
    </source>
</evidence>
<dbReference type="InterPro" id="IPR003593">
    <property type="entry name" value="AAA+_ATPase"/>
</dbReference>
<feature type="region of interest" description="Disordered" evidence="16">
    <location>
        <begin position="313"/>
        <end position="433"/>
    </location>
</feature>
<dbReference type="Gene3D" id="1.10.10.10">
    <property type="entry name" value="Winged helix-like DNA-binding domain superfamily/Winged helix DNA-binding domain"/>
    <property type="match status" value="1"/>
</dbReference>
<feature type="compositionally biased region" description="Basic and acidic residues" evidence="16">
    <location>
        <begin position="257"/>
        <end position="279"/>
    </location>
</feature>
<evidence type="ECO:0000256" key="4">
    <source>
        <dbReference type="ARBA" id="ARBA00022618"/>
    </source>
</evidence>
<evidence type="ECO:0000256" key="9">
    <source>
        <dbReference type="ARBA" id="ARBA00022989"/>
    </source>
</evidence>
<evidence type="ECO:0000256" key="14">
    <source>
        <dbReference type="ARBA" id="ARBA00025923"/>
    </source>
</evidence>
<dbReference type="CDD" id="cd01127">
    <property type="entry name" value="TrwB_TraG_TraD_VirD4"/>
    <property type="match status" value="1"/>
</dbReference>
<evidence type="ECO:0000256" key="10">
    <source>
        <dbReference type="ARBA" id="ARBA00023125"/>
    </source>
</evidence>
<evidence type="ECO:0000256" key="5">
    <source>
        <dbReference type="ARBA" id="ARBA00022692"/>
    </source>
</evidence>
<feature type="binding site" evidence="15">
    <location>
        <begin position="595"/>
        <end position="602"/>
    </location>
    <ligand>
        <name>ATP</name>
        <dbReference type="ChEBI" id="CHEBI:30616"/>
    </ligand>
</feature>
<comment type="similarity">
    <text evidence="2">Belongs to the FtsK/SpoIIIE/SftA family.</text>
</comment>
<feature type="transmembrane region" description="Helical" evidence="17">
    <location>
        <begin position="215"/>
        <end position="236"/>
    </location>
</feature>
<comment type="subunit">
    <text evidence="14">Homohexamer. Forms a ring that surrounds DNA.</text>
</comment>
<dbReference type="SUPFAM" id="SSF52540">
    <property type="entry name" value="P-loop containing nucleoside triphosphate hydrolases"/>
    <property type="match status" value="1"/>
</dbReference>
<dbReference type="InterPro" id="IPR041027">
    <property type="entry name" value="FtsK_alpha"/>
</dbReference>
<dbReference type="GO" id="GO:0005524">
    <property type="term" value="F:ATP binding"/>
    <property type="evidence" value="ECO:0007669"/>
    <property type="project" value="UniProtKB-UniRule"/>
</dbReference>
<dbReference type="SMART" id="SM00843">
    <property type="entry name" value="Ftsk_gamma"/>
    <property type="match status" value="1"/>
</dbReference>
<feature type="compositionally biased region" description="Basic residues" evidence="16">
    <location>
        <begin position="280"/>
        <end position="291"/>
    </location>
</feature>
<dbReference type="InterPro" id="IPR025199">
    <property type="entry name" value="FtsK_4TM"/>
</dbReference>
<evidence type="ECO:0000256" key="7">
    <source>
        <dbReference type="ARBA" id="ARBA00022829"/>
    </source>
</evidence>
<evidence type="ECO:0000256" key="2">
    <source>
        <dbReference type="ARBA" id="ARBA00006474"/>
    </source>
</evidence>
<dbReference type="PANTHER" id="PTHR22683:SF41">
    <property type="entry name" value="DNA TRANSLOCASE FTSK"/>
    <property type="match status" value="1"/>
</dbReference>
<dbReference type="GO" id="GO:0007059">
    <property type="term" value="P:chromosome segregation"/>
    <property type="evidence" value="ECO:0007669"/>
    <property type="project" value="UniProtKB-KW"/>
</dbReference>
<dbReference type="STRING" id="223184.AS25_06015"/>
<sequence length="979" mass="104380">MASRTSPARSSKASGRSSGSARSPKNGKKAPARSTSARSGSTGPSAGSTALRGVVNAWSGAGHVVGAAVRRVGTVRTDMAPEQRRDGGALVWLVLAVVIAAVEWWNLRGVDLALVAIPASWVHAVVGGTFGFMALVLPIFCFCFAIRVFRHPEATQANNRIAIGLLALSVAGAGTAHLLGGAPGLGDGFDALWRAGGFVGFLAADPLASLITRWGALAVFVLLAALAVLVMTATPVGEIGPRLRELYRRLTGQYEPRATDVSDPAHDRSYLDPARPTREKRSRRSERRKQRHELDRYDGDEAFERAVVDEANRREARDAGATSVFDVGSHAERSARRGSSGGSSSVRDTAQVAGSTAASEVQDTDAIPNPEAALRPGEKRPTKSQRAAQKIREEQGMAPAADTAAASDAPALKVDDNPQPRTHTPATPIPARSEQLKLQGDVAYSLPPVADLVQGPPAKERSEANDQVVRALTSVLEQFKVDAEVTGFSRGPTVTRYEIELGSGTKVERVTALSKNIAYAVASADVRILSPIPGKSAIGIEIPNTDRETVALGDVLRSQKARASEHPMIMGVGKDVEGGFVLANLAKMPHMLVAGATGAGKSSFVNSMIVSILMRSTPDEVRLVMVDPKRVELTAYEGVPHLITPIITNPKKAAEALQWVVREMDARYDDLSHFGYKHIDDFNKAVRNGKVQPEPGSKRTIRPYPYLLVIVDELADLMMVAPRDVEDAIVRITQLARAAGIHLVLATQRPSVDVVTGLIKANVPSRMAFATSSVTDSRVVLDQPGAEKLIGQGDALFLPMGASKPMRVQGAWVSESEIHKVVEHVKSQMSTHYRDDVVQEAPKKTIDEDIGDDLDVLLQAAELIITTQFGSTSMLQRKLRVGFAKAGRLMDLLESRGVVGASEGSKARDVLVKPDDLAATLALIRGEEPPAQSAPATPDGAHAASAYGEDPVEASLSNVAHDYHDGSDQSEDAWELTGR</sequence>
<accession>A0A0B0DAH6</accession>
<dbReference type="InterPro" id="IPR036390">
    <property type="entry name" value="WH_DNA-bd_sf"/>
</dbReference>
<feature type="compositionally biased region" description="Low complexity" evidence="16">
    <location>
        <begin position="1"/>
        <end position="24"/>
    </location>
</feature>
<keyword evidence="4 19" id="KW-0132">Cell division</keyword>
<keyword evidence="12" id="KW-0131">Cell cycle</keyword>
<feature type="compositionally biased region" description="Low complexity" evidence="16">
    <location>
        <begin position="32"/>
        <end position="48"/>
    </location>
</feature>
<gene>
    <name evidence="19" type="ORF">AS25_06015</name>
</gene>
<feature type="compositionally biased region" description="Acidic residues" evidence="16">
    <location>
        <begin position="968"/>
        <end position="979"/>
    </location>
</feature>
<comment type="caution">
    <text evidence="19">The sequence shown here is derived from an EMBL/GenBank/DDBJ whole genome shotgun (WGS) entry which is preliminary data.</text>
</comment>
<dbReference type="InterPro" id="IPR002543">
    <property type="entry name" value="FtsK_dom"/>
</dbReference>
<dbReference type="Gene3D" id="3.40.50.300">
    <property type="entry name" value="P-loop containing nucleotide triphosphate hydrolases"/>
    <property type="match status" value="1"/>
</dbReference>
<proteinExistence type="inferred from homology"/>
<dbReference type="eggNOG" id="COG1674">
    <property type="taxonomic scope" value="Bacteria"/>
</dbReference>
<evidence type="ECO:0000259" key="18">
    <source>
        <dbReference type="PROSITE" id="PS50901"/>
    </source>
</evidence>
<dbReference type="InterPro" id="IPR018541">
    <property type="entry name" value="Ftsk_gamma"/>
</dbReference>
<dbReference type="Pfam" id="PF01580">
    <property type="entry name" value="FtsK_SpoIIIE"/>
    <property type="match status" value="1"/>
</dbReference>
<dbReference type="PANTHER" id="PTHR22683">
    <property type="entry name" value="SPORULATION PROTEIN RELATED"/>
    <property type="match status" value="1"/>
</dbReference>
<keyword evidence="9 17" id="KW-1133">Transmembrane helix</keyword>
<evidence type="ECO:0000256" key="8">
    <source>
        <dbReference type="ARBA" id="ARBA00022840"/>
    </source>
</evidence>
<organism evidence="19 20">
    <name type="scientific">Kocuria marina</name>
    <dbReference type="NCBI Taxonomy" id="223184"/>
    <lineage>
        <taxon>Bacteria</taxon>
        <taxon>Bacillati</taxon>
        <taxon>Actinomycetota</taxon>
        <taxon>Actinomycetes</taxon>
        <taxon>Micrococcales</taxon>
        <taxon>Micrococcaceae</taxon>
        <taxon>Kocuria</taxon>
    </lineage>
</organism>
<keyword evidence="11 17" id="KW-0472">Membrane</keyword>
<keyword evidence="5 17" id="KW-0812">Transmembrane</keyword>
<keyword evidence="8 15" id="KW-0067">ATP-binding</keyword>
<feature type="region of interest" description="Disordered" evidence="16">
    <location>
        <begin position="257"/>
        <end position="296"/>
    </location>
</feature>
<feature type="transmembrane region" description="Helical" evidence="17">
    <location>
        <begin position="161"/>
        <end position="179"/>
    </location>
</feature>
<dbReference type="SMART" id="SM00382">
    <property type="entry name" value="AAA"/>
    <property type="match status" value="1"/>
</dbReference>
<reference evidence="19 20" key="1">
    <citation type="submission" date="2014-09" db="EMBL/GenBank/DDBJ databases">
        <title>High-quality draft genome sequence of Kocuria marina SO9-6, an actinobacterium isolated from a copper mine.</title>
        <authorList>
            <person name="Castro D.B."/>
            <person name="Pereira L.B."/>
            <person name="Silva M.V."/>
            <person name="Silva B.P."/>
            <person name="Zanardi B.R."/>
            <person name="Carlos C."/>
            <person name="Belgini D.R."/>
            <person name="Limache E.G."/>
            <person name="Lacerda G.V."/>
            <person name="Nery M.B."/>
            <person name="Gomes M.B."/>
            <person name="Souza S."/>
            <person name="Silva T.M."/>
            <person name="Rodrigues V.D."/>
            <person name="Paulino L.C."/>
            <person name="Vicentini R."/>
            <person name="Ferraz L.F."/>
            <person name="Ottoboni L.M."/>
        </authorList>
    </citation>
    <scope>NUCLEOTIDE SEQUENCE [LARGE SCALE GENOMIC DNA]</scope>
    <source>
        <strain evidence="19 20">SO9-6</strain>
    </source>
</reference>
<feature type="transmembrane region" description="Helical" evidence="17">
    <location>
        <begin position="89"/>
        <end position="107"/>
    </location>
</feature>
<evidence type="ECO:0000313" key="19">
    <source>
        <dbReference type="EMBL" id="KHE74398.1"/>
    </source>
</evidence>
<evidence type="ECO:0000256" key="17">
    <source>
        <dbReference type="SAM" id="Phobius"/>
    </source>
</evidence>
<dbReference type="GO" id="GO:0003677">
    <property type="term" value="F:DNA binding"/>
    <property type="evidence" value="ECO:0007669"/>
    <property type="project" value="UniProtKB-KW"/>
</dbReference>
<evidence type="ECO:0000256" key="3">
    <source>
        <dbReference type="ARBA" id="ARBA00022475"/>
    </source>
</evidence>
<dbReference type="InterPro" id="IPR036388">
    <property type="entry name" value="WH-like_DNA-bd_sf"/>
</dbReference>
<feature type="compositionally biased region" description="Polar residues" evidence="16">
    <location>
        <begin position="352"/>
        <end position="361"/>
    </location>
</feature>
<feature type="domain" description="FtsK" evidence="18">
    <location>
        <begin position="578"/>
        <end position="778"/>
    </location>
</feature>
<dbReference type="InterPro" id="IPR050206">
    <property type="entry name" value="FtsK/SpoIIIE/SftA"/>
</dbReference>
<evidence type="ECO:0000256" key="15">
    <source>
        <dbReference type="PROSITE-ProRule" id="PRU00289"/>
    </source>
</evidence>
<keyword evidence="7" id="KW-0159">Chromosome partition</keyword>
<dbReference type="Pfam" id="PF13491">
    <property type="entry name" value="FtsK_4TM"/>
    <property type="match status" value="1"/>
</dbReference>
<comment type="subcellular location">
    <subcellularLocation>
        <location evidence="1">Cell membrane</location>
        <topology evidence="1">Multi-pass membrane protein</topology>
    </subcellularLocation>
</comment>
<feature type="region of interest" description="Disordered" evidence="16">
    <location>
        <begin position="1"/>
        <end position="48"/>
    </location>
</feature>
<dbReference type="GO" id="GO:0051301">
    <property type="term" value="P:cell division"/>
    <property type="evidence" value="ECO:0007669"/>
    <property type="project" value="UniProtKB-KW"/>
</dbReference>
<name>A0A0B0DAH6_9MICC</name>
<evidence type="ECO:0000256" key="11">
    <source>
        <dbReference type="ARBA" id="ARBA00023136"/>
    </source>
</evidence>
<dbReference type="Proteomes" id="UP000030664">
    <property type="component" value="Unassembled WGS sequence"/>
</dbReference>
<dbReference type="GO" id="GO:0005886">
    <property type="term" value="C:plasma membrane"/>
    <property type="evidence" value="ECO:0007669"/>
    <property type="project" value="UniProtKB-SubCell"/>
</dbReference>
<dbReference type="Gene3D" id="3.30.980.40">
    <property type="match status" value="1"/>
</dbReference>
<dbReference type="Pfam" id="PF17854">
    <property type="entry name" value="FtsK_alpha"/>
    <property type="match status" value="1"/>
</dbReference>
<evidence type="ECO:0000256" key="13">
    <source>
        <dbReference type="ARBA" id="ARBA00024986"/>
    </source>
</evidence>
<keyword evidence="3" id="KW-1003">Cell membrane</keyword>
<dbReference type="AlphaFoldDB" id="A0A0B0DAH6"/>
<feature type="transmembrane region" description="Helical" evidence="17">
    <location>
        <begin position="119"/>
        <end position="149"/>
    </location>
</feature>
<dbReference type="PROSITE" id="PS50901">
    <property type="entry name" value="FTSK"/>
    <property type="match status" value="1"/>
</dbReference>
<dbReference type="EMBL" id="JROM01000021">
    <property type="protein sequence ID" value="KHE74398.1"/>
    <property type="molecule type" value="Genomic_DNA"/>
</dbReference>
<keyword evidence="10" id="KW-0238">DNA-binding</keyword>
<evidence type="ECO:0000313" key="20">
    <source>
        <dbReference type="Proteomes" id="UP000030664"/>
    </source>
</evidence>
<protein>
    <submittedName>
        <fullName evidence="19">Cell division protein FtsK</fullName>
    </submittedName>
</protein>
<keyword evidence="6 15" id="KW-0547">Nucleotide-binding</keyword>
<feature type="compositionally biased region" description="Low complexity" evidence="16">
    <location>
        <begin position="398"/>
        <end position="411"/>
    </location>
</feature>
<evidence type="ECO:0000256" key="12">
    <source>
        <dbReference type="ARBA" id="ARBA00023306"/>
    </source>
</evidence>
<comment type="function">
    <text evidence="13">Essential cell division protein that coordinates cell division and chromosome segregation. The N-terminus is involved in assembly of the cell-division machinery. The C-terminus functions as a DNA motor that moves dsDNA in an ATP-dependent manner towards the dif recombination site, which is located within the replication terminus region. Required for activation of the Xer recombinase, allowing activation of chromosome unlinking by recombination.</text>
</comment>
<evidence type="ECO:0000256" key="16">
    <source>
        <dbReference type="SAM" id="MobiDB-lite"/>
    </source>
</evidence>
<dbReference type="InterPro" id="IPR027417">
    <property type="entry name" value="P-loop_NTPase"/>
</dbReference>
<evidence type="ECO:0000256" key="6">
    <source>
        <dbReference type="ARBA" id="ARBA00022741"/>
    </source>
</evidence>
<dbReference type="Pfam" id="PF09397">
    <property type="entry name" value="FtsK_gamma"/>
    <property type="match status" value="1"/>
</dbReference>
<dbReference type="SUPFAM" id="SSF46785">
    <property type="entry name" value="Winged helix' DNA-binding domain"/>
    <property type="match status" value="1"/>
</dbReference>